<gene>
    <name evidence="1" type="ORF">KL86DYS1_31560</name>
</gene>
<reference evidence="1" key="1">
    <citation type="submission" date="2016-04" db="EMBL/GenBank/DDBJ databases">
        <authorList>
            <person name="Evans L.H."/>
            <person name="Alamgir A."/>
            <person name="Owens N."/>
            <person name="Weber N.D."/>
            <person name="Virtaneva K."/>
            <person name="Barbian K."/>
            <person name="Babar A."/>
            <person name="Rosenke K."/>
        </authorList>
    </citation>
    <scope>NUCLEOTIDE SEQUENCE</scope>
    <source>
        <strain evidence="1">86-1</strain>
    </source>
</reference>
<protein>
    <submittedName>
        <fullName evidence="1">Uncharacterized protein</fullName>
    </submittedName>
</protein>
<organism evidence="1">
    <name type="scientific">uncultured Dysgonomonas sp</name>
    <dbReference type="NCBI Taxonomy" id="206096"/>
    <lineage>
        <taxon>Bacteria</taxon>
        <taxon>Pseudomonadati</taxon>
        <taxon>Bacteroidota</taxon>
        <taxon>Bacteroidia</taxon>
        <taxon>Bacteroidales</taxon>
        <taxon>Dysgonomonadaceae</taxon>
        <taxon>Dysgonomonas</taxon>
        <taxon>environmental samples</taxon>
    </lineage>
</organism>
<name>A0A212K5Q3_9BACT</name>
<accession>A0A212K5Q3</accession>
<proteinExistence type="predicted"/>
<dbReference type="AlphaFoldDB" id="A0A212K5Q3"/>
<dbReference type="EMBL" id="FLUM01000003">
    <property type="protein sequence ID" value="SBW07054.1"/>
    <property type="molecule type" value="Genomic_DNA"/>
</dbReference>
<sequence>MDTAITKVIEAIAADVLKLSQTILSDNKVGTNAKTGKNTLKSSTLQESVRVEIRKIGDSVVIETLFDNYIDYIEQGRKPCTGKQPPIDALRDWALSRGIPTDNSTLFLIGRAIRRDGYRGRPVLAMLEEEIEKQWDGKWADMLFDAITDELSKYFE</sequence>
<dbReference type="RefSeq" id="WP_296944493.1">
    <property type="nucleotide sequence ID" value="NZ_LT599032.1"/>
</dbReference>
<evidence type="ECO:0000313" key="1">
    <source>
        <dbReference type="EMBL" id="SBW07054.1"/>
    </source>
</evidence>